<feature type="compositionally biased region" description="Basic and acidic residues" evidence="1">
    <location>
        <begin position="25"/>
        <end position="43"/>
    </location>
</feature>
<evidence type="ECO:0000256" key="1">
    <source>
        <dbReference type="SAM" id="MobiDB-lite"/>
    </source>
</evidence>
<keyword evidence="3" id="KW-1185">Reference proteome</keyword>
<comment type="caution">
    <text evidence="2">The sequence shown here is derived from an EMBL/GenBank/DDBJ whole genome shotgun (WGS) entry which is preliminary data.</text>
</comment>
<dbReference type="Proteomes" id="UP000299102">
    <property type="component" value="Unassembled WGS sequence"/>
</dbReference>
<protein>
    <submittedName>
        <fullName evidence="2">Uncharacterized protein</fullName>
    </submittedName>
</protein>
<evidence type="ECO:0000313" key="2">
    <source>
        <dbReference type="EMBL" id="GBP18213.1"/>
    </source>
</evidence>
<gene>
    <name evidence="2" type="ORF">EVAR_9055_1</name>
</gene>
<name>A0A4C1TVY9_EUMVA</name>
<proteinExistence type="predicted"/>
<sequence length="73" mass="8130">MRLYDSEFPVVANVTAALAAARPAETREVHRARERDARGEGRRPAARVIGPRHSNVNHAISLTPTCRACIRKR</sequence>
<reference evidence="2 3" key="1">
    <citation type="journal article" date="2019" name="Commun. Biol.">
        <title>The bagworm genome reveals a unique fibroin gene that provides high tensile strength.</title>
        <authorList>
            <person name="Kono N."/>
            <person name="Nakamura H."/>
            <person name="Ohtoshi R."/>
            <person name="Tomita M."/>
            <person name="Numata K."/>
            <person name="Arakawa K."/>
        </authorList>
    </citation>
    <scope>NUCLEOTIDE SEQUENCE [LARGE SCALE GENOMIC DNA]</scope>
</reference>
<evidence type="ECO:0000313" key="3">
    <source>
        <dbReference type="Proteomes" id="UP000299102"/>
    </source>
</evidence>
<dbReference type="AlphaFoldDB" id="A0A4C1TVY9"/>
<organism evidence="2 3">
    <name type="scientific">Eumeta variegata</name>
    <name type="common">Bagworm moth</name>
    <name type="synonym">Eumeta japonica</name>
    <dbReference type="NCBI Taxonomy" id="151549"/>
    <lineage>
        <taxon>Eukaryota</taxon>
        <taxon>Metazoa</taxon>
        <taxon>Ecdysozoa</taxon>
        <taxon>Arthropoda</taxon>
        <taxon>Hexapoda</taxon>
        <taxon>Insecta</taxon>
        <taxon>Pterygota</taxon>
        <taxon>Neoptera</taxon>
        <taxon>Endopterygota</taxon>
        <taxon>Lepidoptera</taxon>
        <taxon>Glossata</taxon>
        <taxon>Ditrysia</taxon>
        <taxon>Tineoidea</taxon>
        <taxon>Psychidae</taxon>
        <taxon>Oiketicinae</taxon>
        <taxon>Eumeta</taxon>
    </lineage>
</organism>
<feature type="region of interest" description="Disordered" evidence="1">
    <location>
        <begin position="25"/>
        <end position="47"/>
    </location>
</feature>
<accession>A0A4C1TVY9</accession>
<dbReference type="EMBL" id="BGZK01000094">
    <property type="protein sequence ID" value="GBP18213.1"/>
    <property type="molecule type" value="Genomic_DNA"/>
</dbReference>